<organism evidence="1 2">
    <name type="scientific">Leptospira santarosai serovar Shermani str. LT 821</name>
    <dbReference type="NCBI Taxonomy" id="758847"/>
    <lineage>
        <taxon>Bacteria</taxon>
        <taxon>Pseudomonadati</taxon>
        <taxon>Spirochaetota</taxon>
        <taxon>Spirochaetia</taxon>
        <taxon>Leptospirales</taxon>
        <taxon>Leptospiraceae</taxon>
        <taxon>Leptospira</taxon>
    </lineage>
</organism>
<name>K8Y6M1_9LEPT</name>
<evidence type="ECO:0000313" key="1">
    <source>
        <dbReference type="EMBL" id="EKT85430.1"/>
    </source>
</evidence>
<sequence>MIPFRSIFRSWIDPAAGMWSARSGRMRPEALAEARNKPGLFDFGRKEPP</sequence>
<reference evidence="1 2" key="2">
    <citation type="journal article" date="2014" name="Emerg. Microbes Infect.">
        <title>Potential impact on kidney infection: a whole-genome analysis of Leptospira santarosai serovar Shermani.</title>
        <authorList>
            <person name="Chou L.F."/>
            <person name="Chen T.W."/>
            <person name="Ko Y.C."/>
            <person name="Pan M.J."/>
            <person name="Tian Y.C."/>
            <person name="Chiu C.H."/>
            <person name="Tang P."/>
            <person name="Hung C.C."/>
            <person name="Yang C.W."/>
        </authorList>
    </citation>
    <scope>NUCLEOTIDE SEQUENCE</scope>
    <source>
        <strain evidence="1 2">LT 821</strain>
    </source>
</reference>
<dbReference type="PATRIC" id="fig|758847.3.peg.3660"/>
<proteinExistence type="predicted"/>
<dbReference type="Proteomes" id="UP000035800">
    <property type="component" value="Chromosome I"/>
</dbReference>
<dbReference type="STRING" id="758847.LSS_17535"/>
<accession>K8Y6M1</accession>
<dbReference type="KEGG" id="lst:LSS_17535"/>
<gene>
    <name evidence="1" type="ORF">LSS_17535</name>
</gene>
<reference evidence="1 2" key="1">
    <citation type="journal article" date="2012" name="Gene">
        <title>Sequence of Leptospira santarosai serovar Shermani genome and prediction of virulence-associated genes.</title>
        <authorList>
            <person name="Chou L.F."/>
            <person name="Chen Y.T."/>
            <person name="Lu C.W."/>
            <person name="Ko Y.C."/>
            <person name="Tang C.Y."/>
            <person name="Pan M.J."/>
            <person name="Tian Y.C."/>
            <person name="Chiu C.H."/>
            <person name="Hung C.C."/>
            <person name="Yang C.W."/>
        </authorList>
    </citation>
    <scope>NUCLEOTIDE SEQUENCE [LARGE SCALE GENOMIC DNA]</scope>
    <source>
        <strain evidence="1">LT 821</strain>
    </source>
</reference>
<dbReference type="EMBL" id="CP006694">
    <property type="protein sequence ID" value="EKT85430.1"/>
    <property type="molecule type" value="Genomic_DNA"/>
</dbReference>
<dbReference type="AlphaFoldDB" id="K8Y6M1"/>
<protein>
    <submittedName>
        <fullName evidence="1">Uncharacterized protein</fullName>
    </submittedName>
</protein>
<evidence type="ECO:0000313" key="2">
    <source>
        <dbReference type="Proteomes" id="UP000035800"/>
    </source>
</evidence>